<comment type="caution">
    <text evidence="2">The sequence shown here is derived from an EMBL/GenBank/DDBJ whole genome shotgun (WGS) entry which is preliminary data.</text>
</comment>
<protein>
    <recommendedName>
        <fullName evidence="4">DDE-1 domain-containing protein</fullName>
    </recommendedName>
</protein>
<evidence type="ECO:0000313" key="3">
    <source>
        <dbReference type="Proteomes" id="UP001431783"/>
    </source>
</evidence>
<proteinExistence type="predicted"/>
<evidence type="ECO:0000313" key="2">
    <source>
        <dbReference type="EMBL" id="KAK9886321.1"/>
    </source>
</evidence>
<dbReference type="EMBL" id="JARQZJ010000099">
    <property type="protein sequence ID" value="KAK9886321.1"/>
    <property type="molecule type" value="Genomic_DNA"/>
</dbReference>
<keyword evidence="3" id="KW-1185">Reference proteome</keyword>
<evidence type="ECO:0008006" key="4">
    <source>
        <dbReference type="Google" id="ProtNLM"/>
    </source>
</evidence>
<sequence length="172" mass="19300">MPGLTKSAITEVVSQSLRDVDDKNLTTINMLDAMWMASKAWNNVTEKTIENCFKKCGFKRQYQEGEERVEEDCVAVDTPPSGDEAPERWSEVTKKLNIEDLTFEEFVSFDDNLAICGELSGADIIASVSKDTDENAGEDNVDREVDAPDPDSTLREARCAVITLRRFLQKKL</sequence>
<accession>A0AAW1V2L4</accession>
<evidence type="ECO:0000256" key="1">
    <source>
        <dbReference type="SAM" id="MobiDB-lite"/>
    </source>
</evidence>
<feature type="region of interest" description="Disordered" evidence="1">
    <location>
        <begin position="130"/>
        <end position="150"/>
    </location>
</feature>
<dbReference type="Proteomes" id="UP001431783">
    <property type="component" value="Unassembled WGS sequence"/>
</dbReference>
<reference evidence="2 3" key="1">
    <citation type="submission" date="2023-03" db="EMBL/GenBank/DDBJ databases">
        <title>Genome insight into feeding habits of ladybird beetles.</title>
        <authorList>
            <person name="Li H.-S."/>
            <person name="Huang Y.-H."/>
            <person name="Pang H."/>
        </authorList>
    </citation>
    <scope>NUCLEOTIDE SEQUENCE [LARGE SCALE GENOMIC DNA]</scope>
    <source>
        <strain evidence="2">SYSU_2023b</strain>
        <tissue evidence="2">Whole body</tissue>
    </source>
</reference>
<feature type="compositionally biased region" description="Basic and acidic residues" evidence="1">
    <location>
        <begin position="140"/>
        <end position="150"/>
    </location>
</feature>
<dbReference type="AlphaFoldDB" id="A0AAW1V2L4"/>
<gene>
    <name evidence="2" type="ORF">WA026_015831</name>
</gene>
<name>A0AAW1V2L4_9CUCU</name>
<organism evidence="2 3">
    <name type="scientific">Henosepilachna vigintioctopunctata</name>
    <dbReference type="NCBI Taxonomy" id="420089"/>
    <lineage>
        <taxon>Eukaryota</taxon>
        <taxon>Metazoa</taxon>
        <taxon>Ecdysozoa</taxon>
        <taxon>Arthropoda</taxon>
        <taxon>Hexapoda</taxon>
        <taxon>Insecta</taxon>
        <taxon>Pterygota</taxon>
        <taxon>Neoptera</taxon>
        <taxon>Endopterygota</taxon>
        <taxon>Coleoptera</taxon>
        <taxon>Polyphaga</taxon>
        <taxon>Cucujiformia</taxon>
        <taxon>Coccinelloidea</taxon>
        <taxon>Coccinellidae</taxon>
        <taxon>Epilachninae</taxon>
        <taxon>Epilachnini</taxon>
        <taxon>Henosepilachna</taxon>
    </lineage>
</organism>